<feature type="non-terminal residue" evidence="1">
    <location>
        <position position="1"/>
    </location>
</feature>
<evidence type="ECO:0000313" key="2">
    <source>
        <dbReference type="Proteomes" id="UP000789525"/>
    </source>
</evidence>
<gene>
    <name evidence="1" type="ORF">ACOLOM_LOCUS12229</name>
</gene>
<reference evidence="1" key="1">
    <citation type="submission" date="2021-06" db="EMBL/GenBank/DDBJ databases">
        <authorList>
            <person name="Kallberg Y."/>
            <person name="Tangrot J."/>
            <person name="Rosling A."/>
        </authorList>
    </citation>
    <scope>NUCLEOTIDE SEQUENCE</scope>
    <source>
        <strain evidence="1">CL356</strain>
    </source>
</reference>
<organism evidence="1 2">
    <name type="scientific">Acaulospora colombiana</name>
    <dbReference type="NCBI Taxonomy" id="27376"/>
    <lineage>
        <taxon>Eukaryota</taxon>
        <taxon>Fungi</taxon>
        <taxon>Fungi incertae sedis</taxon>
        <taxon>Mucoromycota</taxon>
        <taxon>Glomeromycotina</taxon>
        <taxon>Glomeromycetes</taxon>
        <taxon>Diversisporales</taxon>
        <taxon>Acaulosporaceae</taxon>
        <taxon>Acaulospora</taxon>
    </lineage>
</organism>
<accession>A0ACA9Q9B1</accession>
<protein>
    <submittedName>
        <fullName evidence="1">12695_t:CDS:1</fullName>
    </submittedName>
</protein>
<dbReference type="EMBL" id="CAJVPT010048401">
    <property type="protein sequence ID" value="CAG8742022.1"/>
    <property type="molecule type" value="Genomic_DNA"/>
</dbReference>
<name>A0ACA9Q9B1_9GLOM</name>
<proteinExistence type="predicted"/>
<dbReference type="Proteomes" id="UP000789525">
    <property type="component" value="Unassembled WGS sequence"/>
</dbReference>
<evidence type="ECO:0000313" key="1">
    <source>
        <dbReference type="EMBL" id="CAG8742022.1"/>
    </source>
</evidence>
<comment type="caution">
    <text evidence="1">The sequence shown here is derived from an EMBL/GenBank/DDBJ whole genome shotgun (WGS) entry which is preliminary data.</text>
</comment>
<sequence length="146" mass="16561">ECDPNTCGAVEMACPVGDWATSQLKQIGELWYKSLHTLKAAGRSEKEIKLLQMKNDDEFRDFKHRMALRIRVVWGQTKTAQNAESNEATTTGEQYDDSSENTGYKLTRVFRDKDEWRARNAALRAALTTDMVGLLTTPGYDPIEEL</sequence>
<keyword evidence="2" id="KW-1185">Reference proteome</keyword>